<protein>
    <submittedName>
        <fullName evidence="1">Uncharacterized protein</fullName>
    </submittedName>
</protein>
<reference evidence="1" key="2">
    <citation type="journal article" date="2015" name="Data Brief">
        <title>Shoot transcriptome of the giant reed, Arundo donax.</title>
        <authorList>
            <person name="Barrero R.A."/>
            <person name="Guerrero F.D."/>
            <person name="Moolhuijzen P."/>
            <person name="Goolsby J.A."/>
            <person name="Tidwell J."/>
            <person name="Bellgard S.E."/>
            <person name="Bellgard M.I."/>
        </authorList>
    </citation>
    <scope>NUCLEOTIDE SEQUENCE</scope>
    <source>
        <tissue evidence="1">Shoot tissue taken approximately 20 cm above the soil surface</tissue>
    </source>
</reference>
<reference evidence="1" key="1">
    <citation type="submission" date="2014-09" db="EMBL/GenBank/DDBJ databases">
        <authorList>
            <person name="Magalhaes I.L.F."/>
            <person name="Oliveira U."/>
            <person name="Santos F.R."/>
            <person name="Vidigal T.H.D.A."/>
            <person name="Brescovit A.D."/>
            <person name="Santos A.J."/>
        </authorList>
    </citation>
    <scope>NUCLEOTIDE SEQUENCE</scope>
    <source>
        <tissue evidence="1">Shoot tissue taken approximately 20 cm above the soil surface</tissue>
    </source>
</reference>
<accession>A0A0A9BYQ9</accession>
<name>A0A0A9BYQ9_ARUDO</name>
<proteinExistence type="predicted"/>
<sequence length="36" mass="3912">MTSLSSLLRVASSKEKGCPTLQATTMIKPSMLIHSY</sequence>
<organism evidence="1">
    <name type="scientific">Arundo donax</name>
    <name type="common">Giant reed</name>
    <name type="synonym">Donax arundinaceus</name>
    <dbReference type="NCBI Taxonomy" id="35708"/>
    <lineage>
        <taxon>Eukaryota</taxon>
        <taxon>Viridiplantae</taxon>
        <taxon>Streptophyta</taxon>
        <taxon>Embryophyta</taxon>
        <taxon>Tracheophyta</taxon>
        <taxon>Spermatophyta</taxon>
        <taxon>Magnoliopsida</taxon>
        <taxon>Liliopsida</taxon>
        <taxon>Poales</taxon>
        <taxon>Poaceae</taxon>
        <taxon>PACMAD clade</taxon>
        <taxon>Arundinoideae</taxon>
        <taxon>Arundineae</taxon>
        <taxon>Arundo</taxon>
    </lineage>
</organism>
<evidence type="ECO:0000313" key="1">
    <source>
        <dbReference type="EMBL" id="JAD66295.1"/>
    </source>
</evidence>
<dbReference type="EMBL" id="GBRH01231600">
    <property type="protein sequence ID" value="JAD66295.1"/>
    <property type="molecule type" value="Transcribed_RNA"/>
</dbReference>
<dbReference type="AlphaFoldDB" id="A0A0A9BYQ9"/>